<keyword evidence="4 8" id="KW-0812">Transmembrane</keyword>
<sequence length="428" mass="45754">MVDLDNVFFNISAFVAGLFVLEFGADKFIDHTAKVASRLRVPPTLIALLTAGAEWEELVVVVASISQHQSPLALGNILGSSISNILGAFSLGLIFAPASITFDKSAKIYTSVLLGLTTFFTAFILFFEPLGRIGGGLLVLTFILYFISIAWAIYKGIVEPPEPESDSDSDSDPDSSDDSESESDTESSIPLKKSSQQLSRANSHSRSHSSSTTTLIHDSTSPPTTDTKTDIEAGSPLLKAPTNSILPTHPENDTLPDDMFDEITLSNVQTMTGAKKGHSTPYHLAHLLLGFLALSLSGYILSHTVSSLATAFSLSSTILGTTLLSLATTLPEKMVSIMSSRRGENSIMIANTAGSNIFLVTLCAGVLFLSGDLASLKGAVTLFEVGSMWVSSLILFGIVMMGGKRWMGYVLFAAYLAFIVLEFTADRR</sequence>
<proteinExistence type="inferred from homology"/>
<evidence type="ECO:0000256" key="4">
    <source>
        <dbReference type="ARBA" id="ARBA00022692"/>
    </source>
</evidence>
<dbReference type="FunFam" id="1.20.1420.30:FF:000039">
    <property type="entry name" value="WGS project CABT00000000 data, contig 2.3"/>
    <property type="match status" value="1"/>
</dbReference>
<keyword evidence="3" id="KW-0050">Antiport</keyword>
<keyword evidence="3" id="KW-0813">Transport</keyword>
<feature type="domain" description="Sodium/calcium exchanger membrane region" evidence="9">
    <location>
        <begin position="284"/>
        <end position="421"/>
    </location>
</feature>
<dbReference type="Pfam" id="PF01699">
    <property type="entry name" value="Na_Ca_ex"/>
    <property type="match status" value="2"/>
</dbReference>
<dbReference type="STRING" id="576137.A0A1L7X4D1"/>
<dbReference type="Gene3D" id="1.20.1420.30">
    <property type="entry name" value="NCX, central ion-binding region"/>
    <property type="match status" value="2"/>
</dbReference>
<keyword evidence="11" id="KW-1185">Reference proteome</keyword>
<feature type="domain" description="Sodium/calcium exchanger membrane region" evidence="9">
    <location>
        <begin position="11"/>
        <end position="147"/>
    </location>
</feature>
<evidence type="ECO:0000256" key="5">
    <source>
        <dbReference type="ARBA" id="ARBA00022989"/>
    </source>
</evidence>
<gene>
    <name evidence="10" type="ORF">PAC_09761</name>
</gene>
<reference evidence="10 11" key="1">
    <citation type="submission" date="2016-03" db="EMBL/GenBank/DDBJ databases">
        <authorList>
            <person name="Ploux O."/>
        </authorList>
    </citation>
    <scope>NUCLEOTIDE SEQUENCE [LARGE SCALE GENOMIC DNA]</scope>
    <source>
        <strain evidence="10 11">UAMH 11012</strain>
    </source>
</reference>
<evidence type="ECO:0000256" key="3">
    <source>
        <dbReference type="ARBA" id="ARBA00022449"/>
    </source>
</evidence>
<dbReference type="PANTHER" id="PTHR10846:SF8">
    <property type="entry name" value="INNER MEMBRANE PROTEIN YRBG"/>
    <property type="match status" value="1"/>
</dbReference>
<dbReference type="Proteomes" id="UP000184330">
    <property type="component" value="Unassembled WGS sequence"/>
</dbReference>
<evidence type="ECO:0000313" key="11">
    <source>
        <dbReference type="Proteomes" id="UP000184330"/>
    </source>
</evidence>
<evidence type="ECO:0000256" key="2">
    <source>
        <dbReference type="ARBA" id="ARBA00005364"/>
    </source>
</evidence>
<dbReference type="GO" id="GO:0008273">
    <property type="term" value="F:calcium, potassium:sodium antiporter activity"/>
    <property type="evidence" value="ECO:0007669"/>
    <property type="project" value="TreeGrafter"/>
</dbReference>
<dbReference type="GO" id="GO:0005886">
    <property type="term" value="C:plasma membrane"/>
    <property type="evidence" value="ECO:0007669"/>
    <property type="project" value="TreeGrafter"/>
</dbReference>
<feature type="transmembrane region" description="Helical" evidence="8">
    <location>
        <begin position="77"/>
        <end position="96"/>
    </location>
</feature>
<feature type="transmembrane region" description="Helical" evidence="8">
    <location>
        <begin position="406"/>
        <end position="425"/>
    </location>
</feature>
<dbReference type="InterPro" id="IPR044880">
    <property type="entry name" value="NCX_ion-bd_dom_sf"/>
</dbReference>
<comment type="similarity">
    <text evidence="2">Belongs to the Ca(2+):cation antiporter (CaCA) (TC 2.A.19) family. SLC24A subfamily.</text>
</comment>
<dbReference type="EMBL" id="FJOG01000014">
    <property type="protein sequence ID" value="CZR59867.1"/>
    <property type="molecule type" value="Genomic_DNA"/>
</dbReference>
<evidence type="ECO:0000256" key="7">
    <source>
        <dbReference type="SAM" id="MobiDB-lite"/>
    </source>
</evidence>
<feature type="compositionally biased region" description="Low complexity" evidence="7">
    <location>
        <begin position="208"/>
        <end position="226"/>
    </location>
</feature>
<feature type="transmembrane region" description="Helical" evidence="8">
    <location>
        <begin position="308"/>
        <end position="327"/>
    </location>
</feature>
<dbReference type="InterPro" id="IPR004481">
    <property type="entry name" value="K/Na/Ca-exchanger"/>
</dbReference>
<feature type="region of interest" description="Disordered" evidence="7">
    <location>
        <begin position="161"/>
        <end position="255"/>
    </location>
</feature>
<feature type="compositionally biased region" description="Polar residues" evidence="7">
    <location>
        <begin position="193"/>
        <end position="202"/>
    </location>
</feature>
<feature type="transmembrane region" description="Helical" evidence="8">
    <location>
        <begin position="381"/>
        <end position="399"/>
    </location>
</feature>
<name>A0A1L7X4D1_9HELO</name>
<protein>
    <recommendedName>
        <fullName evidence="9">Sodium/calcium exchanger membrane region domain-containing protein</fullName>
    </recommendedName>
</protein>
<organism evidence="10 11">
    <name type="scientific">Phialocephala subalpina</name>
    <dbReference type="NCBI Taxonomy" id="576137"/>
    <lineage>
        <taxon>Eukaryota</taxon>
        <taxon>Fungi</taxon>
        <taxon>Dikarya</taxon>
        <taxon>Ascomycota</taxon>
        <taxon>Pezizomycotina</taxon>
        <taxon>Leotiomycetes</taxon>
        <taxon>Helotiales</taxon>
        <taxon>Mollisiaceae</taxon>
        <taxon>Phialocephala</taxon>
        <taxon>Phialocephala fortinii species complex</taxon>
    </lineage>
</organism>
<evidence type="ECO:0000256" key="6">
    <source>
        <dbReference type="ARBA" id="ARBA00023136"/>
    </source>
</evidence>
<keyword evidence="5 8" id="KW-1133">Transmembrane helix</keyword>
<accession>A0A1L7X4D1</accession>
<evidence type="ECO:0000256" key="8">
    <source>
        <dbReference type="SAM" id="Phobius"/>
    </source>
</evidence>
<dbReference type="InterPro" id="IPR004837">
    <property type="entry name" value="NaCa_Exmemb"/>
</dbReference>
<evidence type="ECO:0000259" key="9">
    <source>
        <dbReference type="Pfam" id="PF01699"/>
    </source>
</evidence>
<dbReference type="GO" id="GO:0005262">
    <property type="term" value="F:calcium channel activity"/>
    <property type="evidence" value="ECO:0007669"/>
    <property type="project" value="TreeGrafter"/>
</dbReference>
<dbReference type="AlphaFoldDB" id="A0A1L7X4D1"/>
<feature type="transmembrane region" description="Helical" evidence="8">
    <location>
        <begin position="108"/>
        <end position="127"/>
    </location>
</feature>
<evidence type="ECO:0000313" key="10">
    <source>
        <dbReference type="EMBL" id="CZR59867.1"/>
    </source>
</evidence>
<dbReference type="OrthoDB" id="2127281at2759"/>
<feature type="transmembrane region" description="Helical" evidence="8">
    <location>
        <begin position="284"/>
        <end position="302"/>
    </location>
</feature>
<dbReference type="PANTHER" id="PTHR10846">
    <property type="entry name" value="SODIUM/POTASSIUM/CALCIUM EXCHANGER"/>
    <property type="match status" value="1"/>
</dbReference>
<keyword evidence="6 8" id="KW-0472">Membrane</keyword>
<feature type="transmembrane region" description="Helical" evidence="8">
    <location>
        <begin position="133"/>
        <end position="154"/>
    </location>
</feature>
<feature type="transmembrane region" description="Helical" evidence="8">
    <location>
        <begin position="6"/>
        <end position="25"/>
    </location>
</feature>
<dbReference type="GO" id="GO:0006874">
    <property type="term" value="P:intracellular calcium ion homeostasis"/>
    <property type="evidence" value="ECO:0007669"/>
    <property type="project" value="TreeGrafter"/>
</dbReference>
<evidence type="ECO:0000256" key="1">
    <source>
        <dbReference type="ARBA" id="ARBA00004141"/>
    </source>
</evidence>
<feature type="compositionally biased region" description="Acidic residues" evidence="7">
    <location>
        <begin position="161"/>
        <end position="185"/>
    </location>
</feature>
<comment type="subcellular location">
    <subcellularLocation>
        <location evidence="1">Membrane</location>
        <topology evidence="1">Multi-pass membrane protein</topology>
    </subcellularLocation>
</comment>
<feature type="transmembrane region" description="Helical" evidence="8">
    <location>
        <begin position="348"/>
        <end position="369"/>
    </location>
</feature>